<name>A0A6M3ILM2_9ZZZZ</name>
<organism evidence="2">
    <name type="scientific">viral metagenome</name>
    <dbReference type="NCBI Taxonomy" id="1070528"/>
    <lineage>
        <taxon>unclassified sequences</taxon>
        <taxon>metagenomes</taxon>
        <taxon>organismal metagenomes</taxon>
    </lineage>
</organism>
<reference evidence="2" key="1">
    <citation type="submission" date="2020-03" db="EMBL/GenBank/DDBJ databases">
        <title>The deep terrestrial virosphere.</title>
        <authorList>
            <person name="Holmfeldt K."/>
            <person name="Nilsson E."/>
            <person name="Simone D."/>
            <person name="Lopez-Fernandez M."/>
            <person name="Wu X."/>
            <person name="de Brujin I."/>
            <person name="Lundin D."/>
            <person name="Andersson A."/>
            <person name="Bertilsson S."/>
            <person name="Dopson M."/>
        </authorList>
    </citation>
    <scope>NUCLEOTIDE SEQUENCE</scope>
    <source>
        <strain evidence="2">MM415B01524</strain>
    </source>
</reference>
<dbReference type="EMBL" id="MT141302">
    <property type="protein sequence ID" value="QJA57977.1"/>
    <property type="molecule type" value="Genomic_DNA"/>
</dbReference>
<evidence type="ECO:0000256" key="1">
    <source>
        <dbReference type="SAM" id="Coils"/>
    </source>
</evidence>
<feature type="coiled-coil region" evidence="1">
    <location>
        <begin position="33"/>
        <end position="95"/>
    </location>
</feature>
<keyword evidence="1" id="KW-0175">Coiled coil</keyword>
<accession>A0A6M3ILM2</accession>
<evidence type="ECO:0000313" key="2">
    <source>
        <dbReference type="EMBL" id="QJA57977.1"/>
    </source>
</evidence>
<gene>
    <name evidence="2" type="ORF">MM415B01524_0014</name>
</gene>
<dbReference type="AlphaFoldDB" id="A0A6M3ILM2"/>
<protein>
    <submittedName>
        <fullName evidence="2">Uncharacterized protein</fullName>
    </submittedName>
</protein>
<proteinExistence type="predicted"/>
<sequence>MNEERQTMNDELPEVEALRRQGNWSAGMMEAAIAALEATLAATQERALDYARECDRMQAKQYTPDEAIAQWKSIAEEERARADRAEARARELEDDVGDFVDYFADQKKQAEGAE</sequence>